<reference evidence="2" key="1">
    <citation type="submission" date="2025-08" db="UniProtKB">
        <authorList>
            <consortium name="RefSeq"/>
        </authorList>
    </citation>
    <scope>IDENTIFICATION</scope>
    <source>
        <tissue evidence="2">Tentacle</tissue>
    </source>
</reference>
<keyword evidence="1" id="KW-1185">Reference proteome</keyword>
<proteinExistence type="predicted"/>
<gene>
    <name evidence="2" type="primary">LOC116298031</name>
</gene>
<evidence type="ECO:0000313" key="1">
    <source>
        <dbReference type="Proteomes" id="UP000515163"/>
    </source>
</evidence>
<dbReference type="Proteomes" id="UP000515163">
    <property type="component" value="Unplaced"/>
</dbReference>
<dbReference type="KEGG" id="aten:116298031"/>
<protein>
    <submittedName>
        <fullName evidence="2">Uncharacterized protein LOC116298031</fullName>
    </submittedName>
</protein>
<accession>A0A6P8I0V2</accession>
<name>A0A6P8I0V2_ACTTE</name>
<dbReference type="RefSeq" id="XP_031562229.1">
    <property type="nucleotide sequence ID" value="XM_031706369.1"/>
</dbReference>
<dbReference type="AlphaFoldDB" id="A0A6P8I0V2"/>
<evidence type="ECO:0000313" key="2">
    <source>
        <dbReference type="RefSeq" id="XP_031562229.1"/>
    </source>
</evidence>
<organism evidence="1 2">
    <name type="scientific">Actinia tenebrosa</name>
    <name type="common">Australian red waratah sea anemone</name>
    <dbReference type="NCBI Taxonomy" id="6105"/>
    <lineage>
        <taxon>Eukaryota</taxon>
        <taxon>Metazoa</taxon>
        <taxon>Cnidaria</taxon>
        <taxon>Anthozoa</taxon>
        <taxon>Hexacorallia</taxon>
        <taxon>Actiniaria</taxon>
        <taxon>Actiniidae</taxon>
        <taxon>Actinia</taxon>
    </lineage>
</organism>
<dbReference type="GeneID" id="116298031"/>
<dbReference type="InParanoid" id="A0A6P8I0V2"/>
<dbReference type="OrthoDB" id="5979113at2759"/>
<sequence>MSLLDKPVSMKELGKAVVRDLGAVSQRKLSEEKNDLSAVWESMYEKGLRRKVSTQCYLKPEDFENSELGSTQAKAAEGCEAIQETSPDELNISEETSTTKRDLASVHLDRAMNTSRARWHNEGRHYRRKRTFSKEDCKTES</sequence>